<keyword evidence="9" id="KW-1185">Reference proteome</keyword>
<evidence type="ECO:0000256" key="1">
    <source>
        <dbReference type="ARBA" id="ARBA00004141"/>
    </source>
</evidence>
<comment type="similarity">
    <text evidence="6">Belongs to the MIP/aquaporin (TC 1.A.8) family.</text>
</comment>
<dbReference type="Proteomes" id="UP000256269">
    <property type="component" value="Unassembled WGS sequence"/>
</dbReference>
<comment type="subcellular location">
    <subcellularLocation>
        <location evidence="1">Membrane</location>
        <topology evidence="1">Multi-pass membrane protein</topology>
    </subcellularLocation>
</comment>
<keyword evidence="5 7" id="KW-0472">Membrane</keyword>
<proteinExistence type="inferred from homology"/>
<evidence type="ECO:0000256" key="6">
    <source>
        <dbReference type="RuleBase" id="RU000477"/>
    </source>
</evidence>
<dbReference type="PANTHER" id="PTHR45724:SF13">
    <property type="entry name" value="AQUAPORIN NIP1-1-RELATED"/>
    <property type="match status" value="1"/>
</dbReference>
<evidence type="ECO:0000256" key="5">
    <source>
        <dbReference type="ARBA" id="ARBA00023136"/>
    </source>
</evidence>
<dbReference type="GO" id="GO:0015267">
    <property type="term" value="F:channel activity"/>
    <property type="evidence" value="ECO:0007669"/>
    <property type="project" value="InterPro"/>
</dbReference>
<dbReference type="PROSITE" id="PS00221">
    <property type="entry name" value="MIP"/>
    <property type="match status" value="1"/>
</dbReference>
<name>A0A3E0GYJ7_9PSEU</name>
<dbReference type="AlphaFoldDB" id="A0A3E0GYJ7"/>
<evidence type="ECO:0000256" key="3">
    <source>
        <dbReference type="ARBA" id="ARBA00022692"/>
    </source>
</evidence>
<dbReference type="InterPro" id="IPR023271">
    <property type="entry name" value="Aquaporin-like"/>
</dbReference>
<keyword evidence="4 7" id="KW-1133">Transmembrane helix</keyword>
<evidence type="ECO:0000313" key="8">
    <source>
        <dbReference type="EMBL" id="REH34746.1"/>
    </source>
</evidence>
<gene>
    <name evidence="8" type="ORF">BCF44_11922</name>
</gene>
<organism evidence="8 9">
    <name type="scientific">Kutzneria buriramensis</name>
    <dbReference type="NCBI Taxonomy" id="1045776"/>
    <lineage>
        <taxon>Bacteria</taxon>
        <taxon>Bacillati</taxon>
        <taxon>Actinomycetota</taxon>
        <taxon>Actinomycetes</taxon>
        <taxon>Pseudonocardiales</taxon>
        <taxon>Pseudonocardiaceae</taxon>
        <taxon>Kutzneria</taxon>
    </lineage>
</organism>
<evidence type="ECO:0000256" key="2">
    <source>
        <dbReference type="ARBA" id="ARBA00022448"/>
    </source>
</evidence>
<evidence type="ECO:0000256" key="4">
    <source>
        <dbReference type="ARBA" id="ARBA00022989"/>
    </source>
</evidence>
<dbReference type="OrthoDB" id="9807293at2"/>
<feature type="transmembrane region" description="Helical" evidence="7">
    <location>
        <begin position="132"/>
        <end position="154"/>
    </location>
</feature>
<evidence type="ECO:0000256" key="7">
    <source>
        <dbReference type="SAM" id="Phobius"/>
    </source>
</evidence>
<feature type="transmembrane region" description="Helical" evidence="7">
    <location>
        <begin position="161"/>
        <end position="186"/>
    </location>
</feature>
<dbReference type="Gene3D" id="1.20.1080.10">
    <property type="entry name" value="Glycerol uptake facilitator protein"/>
    <property type="match status" value="1"/>
</dbReference>
<accession>A0A3E0GYJ7</accession>
<sequence length="252" mass="25231">MDDNSYLQKLLAELIGTATLVFIGVGSVPATLIVGGDAPFTMAQLGVISFAFAMAVVALVYAIGHISGCQINPAITVALAATGRMPWRQVPGYLAAQALGAVVGALAIVGVLGGKAVTVGLGIAGYAPTVGVGQAFLAEAIGTFLLAFVVFGAIDRRAPGGFAGLAIGLAVFAVIIPVAPATGASINPARTLGPMLVGQLFGGTVHWEQLPVYLIAEFAGAVAAGLAYTALNRRRRAATVTEGSIASEVAVS</sequence>
<dbReference type="Pfam" id="PF00230">
    <property type="entry name" value="MIP"/>
    <property type="match status" value="1"/>
</dbReference>
<feature type="transmembrane region" description="Helical" evidence="7">
    <location>
        <begin position="12"/>
        <end position="34"/>
    </location>
</feature>
<evidence type="ECO:0000313" key="9">
    <source>
        <dbReference type="Proteomes" id="UP000256269"/>
    </source>
</evidence>
<dbReference type="InterPro" id="IPR034294">
    <property type="entry name" value="Aquaporin_transptr"/>
</dbReference>
<feature type="transmembrane region" description="Helical" evidence="7">
    <location>
        <begin position="93"/>
        <end position="112"/>
    </location>
</feature>
<dbReference type="InterPro" id="IPR000425">
    <property type="entry name" value="MIP"/>
</dbReference>
<comment type="caution">
    <text evidence="8">The sequence shown here is derived from an EMBL/GenBank/DDBJ whole genome shotgun (WGS) entry which is preliminary data.</text>
</comment>
<keyword evidence="2 6" id="KW-0813">Transport</keyword>
<dbReference type="GO" id="GO:0016020">
    <property type="term" value="C:membrane"/>
    <property type="evidence" value="ECO:0007669"/>
    <property type="project" value="UniProtKB-SubCell"/>
</dbReference>
<protein>
    <submittedName>
        <fullName evidence="8">Glycerol uptake facilitator protein</fullName>
    </submittedName>
</protein>
<dbReference type="PANTHER" id="PTHR45724">
    <property type="entry name" value="AQUAPORIN NIP2-1"/>
    <property type="match status" value="1"/>
</dbReference>
<dbReference type="InterPro" id="IPR022357">
    <property type="entry name" value="MIP_CS"/>
</dbReference>
<feature type="transmembrane region" description="Helical" evidence="7">
    <location>
        <begin position="40"/>
        <end position="63"/>
    </location>
</feature>
<dbReference type="SUPFAM" id="SSF81338">
    <property type="entry name" value="Aquaporin-like"/>
    <property type="match status" value="1"/>
</dbReference>
<dbReference type="PRINTS" id="PR00783">
    <property type="entry name" value="MINTRINSICP"/>
</dbReference>
<feature type="transmembrane region" description="Helical" evidence="7">
    <location>
        <begin position="210"/>
        <end position="231"/>
    </location>
</feature>
<reference evidence="8 9" key="1">
    <citation type="submission" date="2018-08" db="EMBL/GenBank/DDBJ databases">
        <title>Genomic Encyclopedia of Archaeal and Bacterial Type Strains, Phase II (KMG-II): from individual species to whole genera.</title>
        <authorList>
            <person name="Goeker M."/>
        </authorList>
    </citation>
    <scope>NUCLEOTIDE SEQUENCE [LARGE SCALE GENOMIC DNA]</scope>
    <source>
        <strain evidence="8 9">DSM 45791</strain>
    </source>
</reference>
<dbReference type="EMBL" id="QUNO01000019">
    <property type="protein sequence ID" value="REH34746.1"/>
    <property type="molecule type" value="Genomic_DNA"/>
</dbReference>
<keyword evidence="3 6" id="KW-0812">Transmembrane</keyword>
<dbReference type="RefSeq" id="WP_116180170.1">
    <property type="nucleotide sequence ID" value="NZ_CP144375.1"/>
</dbReference>